<proteinExistence type="predicted"/>
<reference evidence="2 3" key="1">
    <citation type="submission" date="2018-09" db="EMBL/GenBank/DDBJ databases">
        <title>Draft genome sequence of Streptococcus sp. KCOM 1699 (=ChDC B353).</title>
        <authorList>
            <person name="Kook J.-K."/>
            <person name="Park S.-N."/>
            <person name="Lim Y.K."/>
        </authorList>
    </citation>
    <scope>NUCLEOTIDE SEQUENCE [LARGE SCALE GENOMIC DNA]</scope>
    <source>
        <strain evidence="2 3">ChDC B353</strain>
    </source>
</reference>
<evidence type="ECO:0000313" key="3">
    <source>
        <dbReference type="Proteomes" id="UP000280509"/>
    </source>
</evidence>
<sequence length="63" mass="7391">MTEGSRFLEELILDDDPRTLYIQTWGGTNTTARALKSIQERYEGTAEWPPYIPKRWTRIMSSI</sequence>
<dbReference type="AlphaFoldDB" id="A0A3B0BE60"/>
<protein>
    <submittedName>
        <fullName evidence="2">DUF1593 domain-containing protein</fullName>
    </submittedName>
</protein>
<dbReference type="Proteomes" id="UP000280509">
    <property type="component" value="Unassembled WGS sequence"/>
</dbReference>
<dbReference type="Pfam" id="PF07632">
    <property type="entry name" value="Sde182_NH-like"/>
    <property type="match status" value="1"/>
</dbReference>
<name>A0A3B0BE60_9STRE</name>
<keyword evidence="3" id="KW-1185">Reference proteome</keyword>
<dbReference type="Gene3D" id="3.90.245.10">
    <property type="entry name" value="Ribonucleoside hydrolase-like"/>
    <property type="match status" value="1"/>
</dbReference>
<dbReference type="InterPro" id="IPR036452">
    <property type="entry name" value="Ribo_hydro-like"/>
</dbReference>
<comment type="caution">
    <text evidence="2">The sequence shown here is derived from an EMBL/GenBank/DDBJ whole genome shotgun (WGS) entry which is preliminary data.</text>
</comment>
<evidence type="ECO:0000259" key="1">
    <source>
        <dbReference type="Pfam" id="PF07632"/>
    </source>
</evidence>
<feature type="domain" description="Cellulose-binding Sde182 nucleoside hydrolase-like" evidence="1">
    <location>
        <begin position="2"/>
        <end position="45"/>
    </location>
</feature>
<dbReference type="GO" id="GO:0016799">
    <property type="term" value="F:hydrolase activity, hydrolyzing N-glycosyl compounds"/>
    <property type="evidence" value="ECO:0007669"/>
    <property type="project" value="InterPro"/>
</dbReference>
<dbReference type="InterPro" id="IPR011483">
    <property type="entry name" value="Sde182_NH-like"/>
</dbReference>
<organism evidence="2 3">
    <name type="scientific">Streptococcus chosunensis</name>
    <dbReference type="NCBI Taxonomy" id="2707003"/>
    <lineage>
        <taxon>Bacteria</taxon>
        <taxon>Bacillati</taxon>
        <taxon>Bacillota</taxon>
        <taxon>Bacilli</taxon>
        <taxon>Lactobacillales</taxon>
        <taxon>Streptococcaceae</taxon>
        <taxon>Streptococcus</taxon>
        <taxon>Streptococcus mitis group</taxon>
    </lineage>
</organism>
<gene>
    <name evidence="2" type="ORF">D7D54_09190</name>
</gene>
<dbReference type="EMBL" id="RBCK01000005">
    <property type="protein sequence ID" value="RKN70711.1"/>
    <property type="molecule type" value="Genomic_DNA"/>
</dbReference>
<accession>A0A3B0BE60</accession>
<evidence type="ECO:0000313" key="2">
    <source>
        <dbReference type="EMBL" id="RKN70711.1"/>
    </source>
</evidence>
<dbReference type="RefSeq" id="WP_079266279.1">
    <property type="nucleotide sequence ID" value="NZ_RBCK01000005.1"/>
</dbReference>